<keyword evidence="3" id="KW-1133">Transmembrane helix</keyword>
<keyword evidence="6" id="KW-1185">Reference proteome</keyword>
<dbReference type="InterPro" id="IPR002641">
    <property type="entry name" value="PNPLA_dom"/>
</dbReference>
<gene>
    <name evidence="5" type="primary">suhR</name>
    <name evidence="5" type="ORF">AQPW35_52990</name>
</gene>
<evidence type="ECO:0000259" key="4">
    <source>
        <dbReference type="PROSITE" id="PS51635"/>
    </source>
</evidence>
<dbReference type="PROSITE" id="PS51635">
    <property type="entry name" value="PNPLA"/>
    <property type="match status" value="1"/>
</dbReference>
<keyword evidence="2" id="KW-0442">Lipid degradation</keyword>
<feature type="domain" description="PNPLA" evidence="4">
    <location>
        <begin position="19"/>
        <end position="398"/>
    </location>
</feature>
<keyword evidence="3" id="KW-0812">Transmembrane</keyword>
<feature type="active site" description="Nucleophile" evidence="2">
    <location>
        <position position="51"/>
    </location>
</feature>
<proteinExistence type="predicted"/>
<name>A0A480B564_9BURK</name>
<organism evidence="5 6">
    <name type="scientific">Pseudaquabacterium pictum</name>
    <dbReference type="NCBI Taxonomy" id="2315236"/>
    <lineage>
        <taxon>Bacteria</taxon>
        <taxon>Pseudomonadati</taxon>
        <taxon>Pseudomonadota</taxon>
        <taxon>Betaproteobacteria</taxon>
        <taxon>Burkholderiales</taxon>
        <taxon>Sphaerotilaceae</taxon>
        <taxon>Pseudaquabacterium</taxon>
    </lineage>
</organism>
<dbReference type="InterPro" id="IPR052580">
    <property type="entry name" value="Lipid_Hydrolase"/>
</dbReference>
<feature type="short sequence motif" description="GXSXG" evidence="2">
    <location>
        <begin position="49"/>
        <end position="53"/>
    </location>
</feature>
<evidence type="ECO:0000313" key="5">
    <source>
        <dbReference type="EMBL" id="GCL66218.1"/>
    </source>
</evidence>
<dbReference type="SUPFAM" id="SSF52151">
    <property type="entry name" value="FabD/lysophospholipase-like"/>
    <property type="match status" value="1"/>
</dbReference>
<comment type="caution">
    <text evidence="5">The sequence shown here is derived from an EMBL/GenBank/DDBJ whole genome shotgun (WGS) entry which is preliminary data.</text>
</comment>
<evidence type="ECO:0000256" key="2">
    <source>
        <dbReference type="PROSITE-ProRule" id="PRU01161"/>
    </source>
</evidence>
<reference evidence="6" key="1">
    <citation type="submission" date="2019-03" db="EMBL/GenBank/DDBJ databases">
        <title>Aquabacterium pictum sp.nov., the first bacteriochlorophyll a-containing freshwater bacterium in the genus Aquabacterium of the class Betaproteobacteria.</title>
        <authorList>
            <person name="Hirose S."/>
            <person name="Tank M."/>
            <person name="Hara E."/>
            <person name="Tamaki H."/>
            <person name="Takaichi S."/>
            <person name="Haruta S."/>
            <person name="Hanada S."/>
        </authorList>
    </citation>
    <scope>NUCLEOTIDE SEQUENCE [LARGE SCALE GENOMIC DNA]</scope>
    <source>
        <strain evidence="6">W35</strain>
    </source>
</reference>
<evidence type="ECO:0000256" key="3">
    <source>
        <dbReference type="SAM" id="Phobius"/>
    </source>
</evidence>
<keyword evidence="1 2" id="KW-0443">Lipid metabolism</keyword>
<keyword evidence="3" id="KW-0472">Membrane</keyword>
<protein>
    <submittedName>
        <fullName evidence="5">RpoH suppressor</fullName>
    </submittedName>
</protein>
<accession>A0A480B564</accession>
<dbReference type="PANTHER" id="PTHR46394:SF1">
    <property type="entry name" value="PNPLA DOMAIN-CONTAINING PROTEIN"/>
    <property type="match status" value="1"/>
</dbReference>
<keyword evidence="2" id="KW-0378">Hydrolase</keyword>
<dbReference type="Pfam" id="PF01734">
    <property type="entry name" value="Patatin"/>
    <property type="match status" value="1"/>
</dbReference>
<feature type="transmembrane region" description="Helical" evidence="3">
    <location>
        <begin position="145"/>
        <end position="178"/>
    </location>
</feature>
<dbReference type="InterPro" id="IPR016035">
    <property type="entry name" value="Acyl_Trfase/lysoPLipase"/>
</dbReference>
<dbReference type="PANTHER" id="PTHR46394">
    <property type="entry name" value="ANNEXIN"/>
    <property type="match status" value="1"/>
</dbReference>
<feature type="short sequence motif" description="DGA/G" evidence="2">
    <location>
        <begin position="385"/>
        <end position="387"/>
    </location>
</feature>
<dbReference type="GO" id="GO:0016042">
    <property type="term" value="P:lipid catabolic process"/>
    <property type="evidence" value="ECO:0007669"/>
    <property type="project" value="UniProtKB-UniRule"/>
</dbReference>
<comment type="caution">
    <text evidence="2">Lacks conserved residue(s) required for the propagation of feature annotation.</text>
</comment>
<dbReference type="Proteomes" id="UP000301751">
    <property type="component" value="Unassembled WGS sequence"/>
</dbReference>
<dbReference type="Gene3D" id="3.40.1090.10">
    <property type="entry name" value="Cytosolic phospholipase A2 catalytic domain"/>
    <property type="match status" value="2"/>
</dbReference>
<dbReference type="EMBL" id="BJCL01000028">
    <property type="protein sequence ID" value="GCL66218.1"/>
    <property type="molecule type" value="Genomic_DNA"/>
</dbReference>
<dbReference type="AlphaFoldDB" id="A0A480B564"/>
<evidence type="ECO:0000313" key="6">
    <source>
        <dbReference type="Proteomes" id="UP000301751"/>
    </source>
</evidence>
<sequence>MPDHRTPAAEPPADRFCDLVMKGGITSGVVYPGAIERLSHHYRFKNIGGTSAGAIAAAVTAAAEFQRRQAGSRAGFDLLKSLPEELKTEVRPGQRKLLSLFQPQPATRRLFSVLVNALNSGTTNQRILAMVTGAVKAYWPGALGAALLAVLALGIGGMLAALLTLAVAGTGLIGWMTFKDITGAVVDNGFGLCTGLTEDPQHEALTPWLHSLIQRAAGRQPADPPLTFGDLWDAPGHPPERLPLPPGATRKSIDLQMFSTNLGHGRPYIFPLAEPNEQGSRFRSRDRLFFSRAELARYLPPAVLDWMVQHGRTWQPEPGREERDPSAADAQALGLLELPHPRHFPVILAARMSLSFPLLFAALPLWAIDHDQVGRAPFRRCWFSDGGISSNFPMHLFDGLVPSWPTFGINLEDAIPGRPDTYLPEAYDTGYGERWNRFDQEGVDGAARFGGFFSAILGAMQNWNDNALSRMPGVRDRIARVRLLPTEGGLNLNMEGPVIQAVAERGERAALSLVARFVAEQADGPQAPGWDEQRWVRLGVLLKMVQERAPGVLTALDPALPHATPLHALIDRAGDPSAPSPAGYEAPLTADQQAALRAVVDALGVLVGTLAQPGLRSGFQPVPRPELRVRPPL</sequence>
<evidence type="ECO:0000256" key="1">
    <source>
        <dbReference type="ARBA" id="ARBA00023098"/>
    </source>
</evidence>
<dbReference type="GO" id="GO:0016787">
    <property type="term" value="F:hydrolase activity"/>
    <property type="evidence" value="ECO:0007669"/>
    <property type="project" value="UniProtKB-UniRule"/>
</dbReference>
<feature type="active site" description="Proton acceptor" evidence="2">
    <location>
        <position position="385"/>
    </location>
</feature>
<dbReference type="RefSeq" id="WP_162520941.1">
    <property type="nucleotide sequence ID" value="NZ_BJCL01000028.1"/>
</dbReference>